<dbReference type="STRING" id="575540.Isop_2320"/>
<evidence type="ECO:0000256" key="1">
    <source>
        <dbReference type="SAM" id="MobiDB-lite"/>
    </source>
</evidence>
<feature type="transmembrane region" description="Helical" evidence="2">
    <location>
        <begin position="70"/>
        <end position="89"/>
    </location>
</feature>
<protein>
    <recommendedName>
        <fullName evidence="5">Flagellar biosynthesis protein, FliO</fullName>
    </recommendedName>
</protein>
<keyword evidence="2" id="KW-0812">Transmembrane</keyword>
<evidence type="ECO:0000313" key="4">
    <source>
        <dbReference type="Proteomes" id="UP000008631"/>
    </source>
</evidence>
<sequence>MTITTALRPPDGRMRSRRRLVPTLLGLIAMIFSIGRDAQAQTSGPMERPRYAPATANDTSVSSEKTTSTLSWSGTLALGLAVLALGLGWRGRRGAAWRIDFGPGSLHDEGSNHDAPLRITQRVRLSGRHHACLVRQRNRVWLIGMGGDGAPSLLDQWIEEAERTTTPPSAQEQGETPAITSRFNGSSLTISTASPKRSA</sequence>
<dbReference type="EMBL" id="CP002353">
    <property type="protein sequence ID" value="ADV62898.1"/>
    <property type="molecule type" value="Genomic_DNA"/>
</dbReference>
<dbReference type="AlphaFoldDB" id="E8R6I7"/>
<evidence type="ECO:0000313" key="3">
    <source>
        <dbReference type="EMBL" id="ADV62898.1"/>
    </source>
</evidence>
<feature type="region of interest" description="Disordered" evidence="1">
    <location>
        <begin position="39"/>
        <end position="66"/>
    </location>
</feature>
<feature type="compositionally biased region" description="Polar residues" evidence="1">
    <location>
        <begin position="164"/>
        <end position="199"/>
    </location>
</feature>
<dbReference type="Proteomes" id="UP000008631">
    <property type="component" value="Chromosome"/>
</dbReference>
<reference key="1">
    <citation type="submission" date="2010-11" db="EMBL/GenBank/DDBJ databases">
        <title>The complete sequence of chromosome of Isophaera pallida ATCC 43644.</title>
        <authorList>
            <consortium name="US DOE Joint Genome Institute (JGI-PGF)"/>
            <person name="Lucas S."/>
            <person name="Copeland A."/>
            <person name="Lapidus A."/>
            <person name="Bruce D."/>
            <person name="Goodwin L."/>
            <person name="Pitluck S."/>
            <person name="Kyrpides N."/>
            <person name="Mavromatis K."/>
            <person name="Pagani I."/>
            <person name="Ivanova N."/>
            <person name="Saunders E."/>
            <person name="Brettin T."/>
            <person name="Detter J.C."/>
            <person name="Han C."/>
            <person name="Tapia R."/>
            <person name="Land M."/>
            <person name="Hauser L."/>
            <person name="Markowitz V."/>
            <person name="Cheng J.-F."/>
            <person name="Hugenholtz P."/>
            <person name="Woyke T."/>
            <person name="Wu D."/>
            <person name="Eisen J.A."/>
        </authorList>
    </citation>
    <scope>NUCLEOTIDE SEQUENCE</scope>
    <source>
        <strain>ATCC 43644</strain>
    </source>
</reference>
<dbReference type="InParanoid" id="E8R6I7"/>
<feature type="compositionally biased region" description="Polar residues" evidence="1">
    <location>
        <begin position="56"/>
        <end position="66"/>
    </location>
</feature>
<evidence type="ECO:0008006" key="5">
    <source>
        <dbReference type="Google" id="ProtNLM"/>
    </source>
</evidence>
<dbReference type="HOGENOM" id="CLU_1370604_0_0_0"/>
<keyword evidence="2" id="KW-1133">Transmembrane helix</keyword>
<proteinExistence type="predicted"/>
<name>E8R6I7_ISOPI</name>
<gene>
    <name evidence="3" type="ordered locus">Isop_2320</name>
</gene>
<accession>E8R6I7</accession>
<evidence type="ECO:0000256" key="2">
    <source>
        <dbReference type="SAM" id="Phobius"/>
    </source>
</evidence>
<keyword evidence="4" id="KW-1185">Reference proteome</keyword>
<keyword evidence="2" id="KW-0472">Membrane</keyword>
<dbReference type="KEGG" id="ipa:Isop_2320"/>
<reference evidence="3 4" key="2">
    <citation type="journal article" date="2011" name="Stand. Genomic Sci.">
        <title>Complete genome sequence of Isosphaera pallida type strain (IS1B).</title>
        <authorList>
            <consortium name="US DOE Joint Genome Institute (JGI-PGF)"/>
            <person name="Goker M."/>
            <person name="Cleland D."/>
            <person name="Saunders E."/>
            <person name="Lapidus A."/>
            <person name="Nolan M."/>
            <person name="Lucas S."/>
            <person name="Hammon N."/>
            <person name="Deshpande S."/>
            <person name="Cheng J.F."/>
            <person name="Tapia R."/>
            <person name="Han C."/>
            <person name="Goodwin L."/>
            <person name="Pitluck S."/>
            <person name="Liolios K."/>
            <person name="Pagani I."/>
            <person name="Ivanova N."/>
            <person name="Mavromatis K."/>
            <person name="Pati A."/>
            <person name="Chen A."/>
            <person name="Palaniappan K."/>
            <person name="Land M."/>
            <person name="Hauser L."/>
            <person name="Chang Y.J."/>
            <person name="Jeffries C.D."/>
            <person name="Detter J.C."/>
            <person name="Beck B."/>
            <person name="Woyke T."/>
            <person name="Bristow J."/>
            <person name="Eisen J.A."/>
            <person name="Markowitz V."/>
            <person name="Hugenholtz P."/>
            <person name="Kyrpides N.C."/>
            <person name="Klenk H.P."/>
        </authorList>
    </citation>
    <scope>NUCLEOTIDE SEQUENCE [LARGE SCALE GENOMIC DNA]</scope>
    <source>
        <strain evidence="4">ATCC 43644 / DSM 9630 / IS1B</strain>
    </source>
</reference>
<organism evidence="3 4">
    <name type="scientific">Isosphaera pallida (strain ATCC 43644 / DSM 9630 / IS1B)</name>
    <dbReference type="NCBI Taxonomy" id="575540"/>
    <lineage>
        <taxon>Bacteria</taxon>
        <taxon>Pseudomonadati</taxon>
        <taxon>Planctomycetota</taxon>
        <taxon>Planctomycetia</taxon>
        <taxon>Isosphaerales</taxon>
        <taxon>Isosphaeraceae</taxon>
        <taxon>Isosphaera</taxon>
    </lineage>
</organism>
<feature type="region of interest" description="Disordered" evidence="1">
    <location>
        <begin position="161"/>
        <end position="199"/>
    </location>
</feature>